<comment type="caution">
    <text evidence="1">The sequence shown here is derived from an EMBL/GenBank/DDBJ whole genome shotgun (WGS) entry which is preliminary data.</text>
</comment>
<dbReference type="AlphaFoldDB" id="A0A9J6GXQ7"/>
<dbReference type="EMBL" id="JABSTR010000010">
    <property type="protein sequence ID" value="KAH9379432.1"/>
    <property type="molecule type" value="Genomic_DNA"/>
</dbReference>
<reference evidence="1 2" key="1">
    <citation type="journal article" date="2020" name="Cell">
        <title>Large-Scale Comparative Analyses of Tick Genomes Elucidate Their Genetic Diversity and Vector Capacities.</title>
        <authorList>
            <consortium name="Tick Genome and Microbiome Consortium (TIGMIC)"/>
            <person name="Jia N."/>
            <person name="Wang J."/>
            <person name="Shi W."/>
            <person name="Du L."/>
            <person name="Sun Y."/>
            <person name="Zhan W."/>
            <person name="Jiang J.F."/>
            <person name="Wang Q."/>
            <person name="Zhang B."/>
            <person name="Ji P."/>
            <person name="Bell-Sakyi L."/>
            <person name="Cui X.M."/>
            <person name="Yuan T.T."/>
            <person name="Jiang B.G."/>
            <person name="Yang W.F."/>
            <person name="Lam T.T."/>
            <person name="Chang Q.C."/>
            <person name="Ding S.J."/>
            <person name="Wang X.J."/>
            <person name="Zhu J.G."/>
            <person name="Ruan X.D."/>
            <person name="Zhao L."/>
            <person name="Wei J.T."/>
            <person name="Ye R.Z."/>
            <person name="Que T.C."/>
            <person name="Du C.H."/>
            <person name="Zhou Y.H."/>
            <person name="Cheng J.X."/>
            <person name="Dai P.F."/>
            <person name="Guo W.B."/>
            <person name="Han X.H."/>
            <person name="Huang E.J."/>
            <person name="Li L.F."/>
            <person name="Wei W."/>
            <person name="Gao Y.C."/>
            <person name="Liu J.Z."/>
            <person name="Shao H.Z."/>
            <person name="Wang X."/>
            <person name="Wang C.C."/>
            <person name="Yang T.C."/>
            <person name="Huo Q.B."/>
            <person name="Li W."/>
            <person name="Chen H.Y."/>
            <person name="Chen S.E."/>
            <person name="Zhou L.G."/>
            <person name="Ni X.B."/>
            <person name="Tian J.H."/>
            <person name="Sheng Y."/>
            <person name="Liu T."/>
            <person name="Pan Y.S."/>
            <person name="Xia L.Y."/>
            <person name="Li J."/>
            <person name="Zhao F."/>
            <person name="Cao W.C."/>
        </authorList>
    </citation>
    <scope>NUCLEOTIDE SEQUENCE [LARGE SCALE GENOMIC DNA]</scope>
    <source>
        <strain evidence="1">HaeL-2018</strain>
    </source>
</reference>
<protein>
    <submittedName>
        <fullName evidence="1">Uncharacterized protein</fullName>
    </submittedName>
</protein>
<proteinExistence type="predicted"/>
<dbReference type="Proteomes" id="UP000821853">
    <property type="component" value="Chromosome 8"/>
</dbReference>
<gene>
    <name evidence="1" type="ORF">HPB48_007890</name>
</gene>
<sequence>MNVSGVWFDIKDLYYSLPHELLMEVVSEEIDKYGSVPFENDCGVSVDGLLELLSSYLQSSILEFEGAYY</sequence>
<evidence type="ECO:0000313" key="1">
    <source>
        <dbReference type="EMBL" id="KAH9379432.1"/>
    </source>
</evidence>
<keyword evidence="2" id="KW-1185">Reference proteome</keyword>
<name>A0A9J6GXQ7_HAELO</name>
<evidence type="ECO:0000313" key="2">
    <source>
        <dbReference type="Proteomes" id="UP000821853"/>
    </source>
</evidence>
<organism evidence="1 2">
    <name type="scientific">Haemaphysalis longicornis</name>
    <name type="common">Bush tick</name>
    <dbReference type="NCBI Taxonomy" id="44386"/>
    <lineage>
        <taxon>Eukaryota</taxon>
        <taxon>Metazoa</taxon>
        <taxon>Ecdysozoa</taxon>
        <taxon>Arthropoda</taxon>
        <taxon>Chelicerata</taxon>
        <taxon>Arachnida</taxon>
        <taxon>Acari</taxon>
        <taxon>Parasitiformes</taxon>
        <taxon>Ixodida</taxon>
        <taxon>Ixodoidea</taxon>
        <taxon>Ixodidae</taxon>
        <taxon>Haemaphysalinae</taxon>
        <taxon>Haemaphysalis</taxon>
    </lineage>
</organism>
<accession>A0A9J6GXQ7</accession>
<dbReference type="VEuPathDB" id="VectorBase:HLOH_051600"/>